<dbReference type="SUPFAM" id="SSF53254">
    <property type="entry name" value="Phosphoglycerate mutase-like"/>
    <property type="match status" value="1"/>
</dbReference>
<dbReference type="CDD" id="cd07067">
    <property type="entry name" value="HP_PGM_like"/>
    <property type="match status" value="1"/>
</dbReference>
<dbReference type="Proteomes" id="UP001595798">
    <property type="component" value="Unassembled WGS sequence"/>
</dbReference>
<accession>A0ABV8QJ19</accession>
<gene>
    <name evidence="1" type="ORF">ACFOZ5_11225</name>
</gene>
<evidence type="ECO:0000313" key="2">
    <source>
        <dbReference type="Proteomes" id="UP001595798"/>
    </source>
</evidence>
<dbReference type="Gene3D" id="3.40.50.1240">
    <property type="entry name" value="Phosphoglycerate mutase-like"/>
    <property type="match status" value="1"/>
</dbReference>
<dbReference type="InterPro" id="IPR013078">
    <property type="entry name" value="His_Pase_superF_clade-1"/>
</dbReference>
<reference evidence="2" key="1">
    <citation type="journal article" date="2019" name="Int. J. Syst. Evol. Microbiol.">
        <title>The Global Catalogue of Microorganisms (GCM) 10K type strain sequencing project: providing services to taxonomists for standard genome sequencing and annotation.</title>
        <authorList>
            <consortium name="The Broad Institute Genomics Platform"/>
            <consortium name="The Broad Institute Genome Sequencing Center for Infectious Disease"/>
            <person name="Wu L."/>
            <person name="Ma J."/>
        </authorList>
    </citation>
    <scope>NUCLEOTIDE SEQUENCE [LARGE SCALE GENOMIC DNA]</scope>
    <source>
        <strain evidence="2">CECT 7297</strain>
    </source>
</reference>
<dbReference type="Pfam" id="PF00300">
    <property type="entry name" value="His_Phos_1"/>
    <property type="match status" value="1"/>
</dbReference>
<evidence type="ECO:0000313" key="1">
    <source>
        <dbReference type="EMBL" id="MFC4259601.1"/>
    </source>
</evidence>
<dbReference type="InterPro" id="IPR029033">
    <property type="entry name" value="His_PPase_superfam"/>
</dbReference>
<proteinExistence type="predicted"/>
<protein>
    <submittedName>
        <fullName evidence="1">Histidine phosphatase family protein</fullName>
    </submittedName>
</protein>
<sequence>MALALALEPAVADDTEAWRALREGQAVLILRHALAPGTGDPASFDLGDCSTQRDLNAQGRKQARAWNGLLAQQGIDAARVYSSQWCRCRHTAEEMDIGPVTEWPPLNSFYGGQGDGERQTRETIAGVNALDEGLPVVLVTHQVNITRLTGVYPASNEGVILSLPLSERPTVLARVSP</sequence>
<comment type="caution">
    <text evidence="1">The sequence shown here is derived from an EMBL/GenBank/DDBJ whole genome shotgun (WGS) entry which is preliminary data.</text>
</comment>
<dbReference type="RefSeq" id="WP_379887316.1">
    <property type="nucleotide sequence ID" value="NZ_JBHSDI010000013.1"/>
</dbReference>
<dbReference type="EMBL" id="JBHSDI010000013">
    <property type="protein sequence ID" value="MFC4259601.1"/>
    <property type="molecule type" value="Genomic_DNA"/>
</dbReference>
<name>A0ABV8QJ19_9GAMM</name>
<keyword evidence="2" id="KW-1185">Reference proteome</keyword>
<organism evidence="1 2">
    <name type="scientific">Marinobacter lacisalsi</name>
    <dbReference type="NCBI Taxonomy" id="475979"/>
    <lineage>
        <taxon>Bacteria</taxon>
        <taxon>Pseudomonadati</taxon>
        <taxon>Pseudomonadota</taxon>
        <taxon>Gammaproteobacteria</taxon>
        <taxon>Pseudomonadales</taxon>
        <taxon>Marinobacteraceae</taxon>
        <taxon>Marinobacter</taxon>
    </lineage>
</organism>